<sequence length="81" mass="8868">MVSVLVSVARGGQPWIATDRLRLLSVDDQVTGAVMVGSIKTKILLDQLEASRPRAGHTRASRRLEPTSREVDYSLVVRGPK</sequence>
<comment type="caution">
    <text evidence="1">The sequence shown here is derived from an EMBL/GenBank/DDBJ whole genome shotgun (WGS) entry which is preliminary data.</text>
</comment>
<dbReference type="EMBL" id="BNBD01000012">
    <property type="protein sequence ID" value="GHF62271.1"/>
    <property type="molecule type" value="Genomic_DNA"/>
</dbReference>
<gene>
    <name evidence="1" type="ORF">GCM10010218_49670</name>
</gene>
<reference evidence="1" key="2">
    <citation type="submission" date="2020-09" db="EMBL/GenBank/DDBJ databases">
        <authorList>
            <person name="Sun Q."/>
            <person name="Ohkuma M."/>
        </authorList>
    </citation>
    <scope>NUCLEOTIDE SEQUENCE</scope>
    <source>
        <strain evidence="1">JCM 4059</strain>
    </source>
</reference>
<dbReference type="Proteomes" id="UP000638313">
    <property type="component" value="Unassembled WGS sequence"/>
</dbReference>
<evidence type="ECO:0000313" key="2">
    <source>
        <dbReference type="Proteomes" id="UP000638313"/>
    </source>
</evidence>
<reference evidence="1" key="1">
    <citation type="journal article" date="2014" name="Int. J. Syst. Evol. Microbiol.">
        <title>Complete genome sequence of Corynebacterium casei LMG S-19264T (=DSM 44701T), isolated from a smear-ripened cheese.</title>
        <authorList>
            <consortium name="US DOE Joint Genome Institute (JGI-PGF)"/>
            <person name="Walter F."/>
            <person name="Albersmeier A."/>
            <person name="Kalinowski J."/>
            <person name="Ruckert C."/>
        </authorList>
    </citation>
    <scope>NUCLEOTIDE SEQUENCE</scope>
    <source>
        <strain evidence="1">JCM 4059</strain>
    </source>
</reference>
<organism evidence="1 2">
    <name type="scientific">Streptomyces mashuensis</name>
    <dbReference type="NCBI Taxonomy" id="33904"/>
    <lineage>
        <taxon>Bacteria</taxon>
        <taxon>Bacillati</taxon>
        <taxon>Actinomycetota</taxon>
        <taxon>Actinomycetes</taxon>
        <taxon>Kitasatosporales</taxon>
        <taxon>Streptomycetaceae</taxon>
        <taxon>Streptomyces</taxon>
    </lineage>
</organism>
<dbReference type="AlphaFoldDB" id="A0A919B8D9"/>
<proteinExistence type="predicted"/>
<keyword evidence="2" id="KW-1185">Reference proteome</keyword>
<protein>
    <submittedName>
        <fullName evidence="1">Uncharacterized protein</fullName>
    </submittedName>
</protein>
<evidence type="ECO:0000313" key="1">
    <source>
        <dbReference type="EMBL" id="GHF62271.1"/>
    </source>
</evidence>
<accession>A0A919B8D9</accession>
<name>A0A919B8D9_9ACTN</name>